<keyword evidence="2" id="KW-1185">Reference proteome</keyword>
<dbReference type="Proteomes" id="UP000299102">
    <property type="component" value="Unassembled WGS sequence"/>
</dbReference>
<organism evidence="1 2">
    <name type="scientific">Eumeta variegata</name>
    <name type="common">Bagworm moth</name>
    <name type="synonym">Eumeta japonica</name>
    <dbReference type="NCBI Taxonomy" id="151549"/>
    <lineage>
        <taxon>Eukaryota</taxon>
        <taxon>Metazoa</taxon>
        <taxon>Ecdysozoa</taxon>
        <taxon>Arthropoda</taxon>
        <taxon>Hexapoda</taxon>
        <taxon>Insecta</taxon>
        <taxon>Pterygota</taxon>
        <taxon>Neoptera</taxon>
        <taxon>Endopterygota</taxon>
        <taxon>Lepidoptera</taxon>
        <taxon>Glossata</taxon>
        <taxon>Ditrysia</taxon>
        <taxon>Tineoidea</taxon>
        <taxon>Psychidae</taxon>
        <taxon>Oiketicinae</taxon>
        <taxon>Eumeta</taxon>
    </lineage>
</organism>
<name>A0A4C1T058_EUMVA</name>
<protein>
    <submittedName>
        <fullName evidence="1">Uncharacterized protein</fullName>
    </submittedName>
</protein>
<gene>
    <name evidence="1" type="ORF">EVAR_78038_1</name>
</gene>
<accession>A0A4C1T058</accession>
<proteinExistence type="predicted"/>
<sequence length="93" mass="9131">MLLAAVALCSAAPSERHPAAEREQVADVYDAILIVPRPDLASLGPADSHASTDGTGFGGSGSLSFNLFGILKSAFVASGGVGAGTRKGSAGTS</sequence>
<dbReference type="EMBL" id="BGZK01000028">
    <property type="protein sequence ID" value="GBP07862.1"/>
    <property type="molecule type" value="Genomic_DNA"/>
</dbReference>
<comment type="caution">
    <text evidence="1">The sequence shown here is derived from an EMBL/GenBank/DDBJ whole genome shotgun (WGS) entry which is preliminary data.</text>
</comment>
<dbReference type="AlphaFoldDB" id="A0A4C1T058"/>
<evidence type="ECO:0000313" key="2">
    <source>
        <dbReference type="Proteomes" id="UP000299102"/>
    </source>
</evidence>
<evidence type="ECO:0000313" key="1">
    <source>
        <dbReference type="EMBL" id="GBP07862.1"/>
    </source>
</evidence>
<reference evidence="1 2" key="1">
    <citation type="journal article" date="2019" name="Commun. Biol.">
        <title>The bagworm genome reveals a unique fibroin gene that provides high tensile strength.</title>
        <authorList>
            <person name="Kono N."/>
            <person name="Nakamura H."/>
            <person name="Ohtoshi R."/>
            <person name="Tomita M."/>
            <person name="Numata K."/>
            <person name="Arakawa K."/>
        </authorList>
    </citation>
    <scope>NUCLEOTIDE SEQUENCE [LARGE SCALE GENOMIC DNA]</scope>
</reference>